<evidence type="ECO:0000313" key="6">
    <source>
        <dbReference type="Proteomes" id="UP000317650"/>
    </source>
</evidence>
<dbReference type="PANTHER" id="PTHR31174">
    <property type="entry name" value="SEED MATURATION FAMILY PROTEIN"/>
    <property type="match status" value="1"/>
</dbReference>
<dbReference type="AlphaFoldDB" id="A0A4S8KBZ9"/>
<name>A0A4S8KBZ9_MUSBA</name>
<dbReference type="InterPro" id="IPR007011">
    <property type="entry name" value="LEA_SMP_dom"/>
</dbReference>
<accession>A0A4S8KBZ9</accession>
<evidence type="ECO:0000256" key="1">
    <source>
        <dbReference type="ARBA" id="ARBA00010733"/>
    </source>
</evidence>
<evidence type="ECO:0000256" key="2">
    <source>
        <dbReference type="ARBA" id="ARBA00022737"/>
    </source>
</evidence>
<keyword evidence="6" id="KW-1185">Reference proteome</keyword>
<protein>
    <recommendedName>
        <fullName evidence="4">SMP domain-containing protein</fullName>
    </recommendedName>
</protein>
<evidence type="ECO:0000313" key="5">
    <source>
        <dbReference type="EMBL" id="THU72654.1"/>
    </source>
</evidence>
<proteinExistence type="inferred from homology"/>
<feature type="region of interest" description="Disordered" evidence="3">
    <location>
        <begin position="1"/>
        <end position="24"/>
    </location>
</feature>
<feature type="domain" description="SMP" evidence="4">
    <location>
        <begin position="75"/>
        <end position="129"/>
    </location>
</feature>
<dbReference type="InterPro" id="IPR042971">
    <property type="entry name" value="LEA_SMP"/>
</dbReference>
<feature type="region of interest" description="Disordered" evidence="3">
    <location>
        <begin position="179"/>
        <end position="203"/>
    </location>
</feature>
<reference evidence="5 6" key="1">
    <citation type="journal article" date="2019" name="Nat. Plants">
        <title>Genome sequencing of Musa balbisiana reveals subgenome evolution and function divergence in polyploid bananas.</title>
        <authorList>
            <person name="Yao X."/>
        </authorList>
    </citation>
    <scope>NUCLEOTIDE SEQUENCE [LARGE SCALE GENOMIC DNA]</scope>
    <source>
        <strain evidence="6">cv. DH-PKW</strain>
        <tissue evidence="5">Leaves</tissue>
    </source>
</reference>
<comment type="caution">
    <text evidence="5">The sequence shown here is derived from an EMBL/GenBank/DDBJ whole genome shotgun (WGS) entry which is preliminary data.</text>
</comment>
<dbReference type="EMBL" id="PYDT01000001">
    <property type="protein sequence ID" value="THU72654.1"/>
    <property type="molecule type" value="Genomic_DNA"/>
</dbReference>
<feature type="domain" description="SMP" evidence="4">
    <location>
        <begin position="321"/>
        <end position="371"/>
    </location>
</feature>
<gene>
    <name evidence="5" type="ORF">C4D60_Mb04t14480</name>
</gene>
<dbReference type="Pfam" id="PF04927">
    <property type="entry name" value="SMP"/>
    <property type="match status" value="3"/>
</dbReference>
<organism evidence="5 6">
    <name type="scientific">Musa balbisiana</name>
    <name type="common">Banana</name>
    <dbReference type="NCBI Taxonomy" id="52838"/>
    <lineage>
        <taxon>Eukaryota</taxon>
        <taxon>Viridiplantae</taxon>
        <taxon>Streptophyta</taxon>
        <taxon>Embryophyta</taxon>
        <taxon>Tracheophyta</taxon>
        <taxon>Spermatophyta</taxon>
        <taxon>Magnoliopsida</taxon>
        <taxon>Liliopsida</taxon>
        <taxon>Zingiberales</taxon>
        <taxon>Musaceae</taxon>
        <taxon>Musa</taxon>
    </lineage>
</organism>
<sequence>MSEPRHVSCSSEAVPSPRATRDNPRAHLPLSYALLISAAKSNETFVELVGPTCNMSQEQPRRTDQGWGEGRDQPIKYGDVFPVAGDLAGQTIAPRDAAMMHAAENKALGLTPKGGPASVMESAATRNEQRGLVGHDQFSPIPANQGVSITQTGIPGLPGQRLVTEFVAGQAVGQYVVDAESGDGGAPGDGRGVERGQSLGGVSTWTDKMTIGEALEAAGRAAGDEPIEMSDAAAVEAAESAATGLNTVLRGGIAAAAQSAATLNARITRDEDKTKLGDVLQVTSIILVQIRLLPFSQKQLAEFRGTIVVGLKSYSGYGCQDAAMRLPDDREATRVDAERVVRAEMRNSPDVCVRPGGVADSMVSAARFNQEP</sequence>
<comment type="similarity">
    <text evidence="1">Belongs to the LEA type SMP family.</text>
</comment>
<keyword evidence="2" id="KW-0677">Repeat</keyword>
<feature type="domain" description="SMP" evidence="4">
    <location>
        <begin position="210"/>
        <end position="266"/>
    </location>
</feature>
<dbReference type="Proteomes" id="UP000317650">
    <property type="component" value="Chromosome 4"/>
</dbReference>
<evidence type="ECO:0000259" key="4">
    <source>
        <dbReference type="Pfam" id="PF04927"/>
    </source>
</evidence>
<evidence type="ECO:0000256" key="3">
    <source>
        <dbReference type="SAM" id="MobiDB-lite"/>
    </source>
</evidence>
<dbReference type="PANTHER" id="PTHR31174:SF7">
    <property type="entry name" value="LATE EMBRYOGENESIS ABUNDANT PROTEIN 31-RELATED"/>
    <property type="match status" value="1"/>
</dbReference>